<feature type="chain" id="PRO_5008690817" evidence="1">
    <location>
        <begin position="26"/>
        <end position="81"/>
    </location>
</feature>
<dbReference type="AlphaFoldDB" id="A0A1C4E0X2"/>
<evidence type="ECO:0000313" key="3">
    <source>
        <dbReference type="Proteomes" id="UP000242818"/>
    </source>
</evidence>
<reference evidence="2 3" key="1">
    <citation type="submission" date="2016-08" db="EMBL/GenBank/DDBJ databases">
        <authorList>
            <person name="Seilhamer J.J."/>
        </authorList>
    </citation>
    <scope>NUCLEOTIDE SEQUENCE [LARGE SCALE GENOMIC DNA]</scope>
    <source>
        <strain evidence="2 3">A37T2</strain>
    </source>
</reference>
<dbReference type="EMBL" id="FMAR01000007">
    <property type="protein sequence ID" value="SCC37219.1"/>
    <property type="molecule type" value="Genomic_DNA"/>
</dbReference>
<name>A0A1C4E0X2_9BACT</name>
<accession>A0A1C4E0X2</accession>
<dbReference type="STRING" id="1335309.GA0116948_10716"/>
<evidence type="ECO:0000313" key="2">
    <source>
        <dbReference type="EMBL" id="SCC37219.1"/>
    </source>
</evidence>
<protein>
    <submittedName>
        <fullName evidence="2">Uncharacterized protein</fullName>
    </submittedName>
</protein>
<gene>
    <name evidence="2" type="ORF">GA0116948_10716</name>
</gene>
<evidence type="ECO:0000256" key="1">
    <source>
        <dbReference type="SAM" id="SignalP"/>
    </source>
</evidence>
<dbReference type="Proteomes" id="UP000242818">
    <property type="component" value="Unassembled WGS sequence"/>
</dbReference>
<keyword evidence="1" id="KW-0732">Signal</keyword>
<keyword evidence="3" id="KW-1185">Reference proteome</keyword>
<sequence>MFTQRRKITRFLTFHLLKMSSTLVAGSQAISISMSLACLFPRIVKERGNRIPIAAYGPDTARRFYFQGQVMRYNGWAVYGM</sequence>
<proteinExistence type="predicted"/>
<feature type="signal peptide" evidence="1">
    <location>
        <begin position="1"/>
        <end position="25"/>
    </location>
</feature>
<organism evidence="2 3">
    <name type="scientific">Chitinophaga costaii</name>
    <dbReference type="NCBI Taxonomy" id="1335309"/>
    <lineage>
        <taxon>Bacteria</taxon>
        <taxon>Pseudomonadati</taxon>
        <taxon>Bacteroidota</taxon>
        <taxon>Chitinophagia</taxon>
        <taxon>Chitinophagales</taxon>
        <taxon>Chitinophagaceae</taxon>
        <taxon>Chitinophaga</taxon>
    </lineage>
</organism>